<sequence length="115" mass="12863">MNDQEAQFLDAVRTVLQEAGFAPAAAGAEGVHVIQHARGVMVGWMPQEIQRLWARVRARRRGPRRTRTVNRNDLPGLRQAFGLALAAAFRNAGFTVEDRGDEWLLVINPAHRPEL</sequence>
<name>A0AB39YFY9_9ACTN</name>
<dbReference type="RefSeq" id="WP_369779908.1">
    <property type="nucleotide sequence ID" value="NZ_CP165727.1"/>
</dbReference>
<evidence type="ECO:0000313" key="1">
    <source>
        <dbReference type="EMBL" id="XDV68379.1"/>
    </source>
</evidence>
<proteinExistence type="predicted"/>
<accession>A0AB39YFY9</accession>
<dbReference type="AlphaFoldDB" id="A0AB39YFY9"/>
<gene>
    <name evidence="1" type="ORF">AB5J51_38415</name>
</gene>
<reference evidence="1" key="1">
    <citation type="submission" date="2024-08" db="EMBL/GenBank/DDBJ databases">
        <authorList>
            <person name="Yu S.T."/>
        </authorList>
    </citation>
    <scope>NUCLEOTIDE SEQUENCE</scope>
    <source>
        <strain evidence="1">R33</strain>
    </source>
</reference>
<protein>
    <submittedName>
        <fullName evidence="1">Uncharacterized protein</fullName>
    </submittedName>
</protein>
<dbReference type="EMBL" id="CP165727">
    <property type="protein sequence ID" value="XDV68379.1"/>
    <property type="molecule type" value="Genomic_DNA"/>
</dbReference>
<organism evidence="1">
    <name type="scientific">Streptomyces sp. R33</name>
    <dbReference type="NCBI Taxonomy" id="3238629"/>
    <lineage>
        <taxon>Bacteria</taxon>
        <taxon>Bacillati</taxon>
        <taxon>Actinomycetota</taxon>
        <taxon>Actinomycetes</taxon>
        <taxon>Kitasatosporales</taxon>
        <taxon>Streptomycetaceae</taxon>
        <taxon>Streptomyces</taxon>
    </lineage>
</organism>